<dbReference type="EMBL" id="AACCXM010000002">
    <property type="protein sequence ID" value="EAK0468397.1"/>
    <property type="molecule type" value="Genomic_DNA"/>
</dbReference>
<dbReference type="Proteomes" id="UP000557842">
    <property type="component" value="Unassembled WGS sequence"/>
</dbReference>
<dbReference type="SMART" id="SM00905">
    <property type="entry name" value="FolB"/>
    <property type="match status" value="1"/>
</dbReference>
<dbReference type="Proteomes" id="UP000535509">
    <property type="component" value="Unassembled WGS sequence"/>
</dbReference>
<proteinExistence type="predicted"/>
<comment type="caution">
    <text evidence="5">The sequence shown here is derived from an EMBL/GenBank/DDBJ whole genome shotgun (WGS) entry which is preliminary data.</text>
</comment>
<evidence type="ECO:0000313" key="5">
    <source>
        <dbReference type="EMBL" id="EAK0468397.1"/>
    </source>
</evidence>
<dbReference type="Pfam" id="PF02152">
    <property type="entry name" value="FolB"/>
    <property type="match status" value="1"/>
</dbReference>
<dbReference type="RefSeq" id="WP_002848299.1">
    <property type="nucleotide sequence ID" value="NZ_AABUZP020000024.1"/>
</dbReference>
<gene>
    <name evidence="4" type="ORF">AAH17_03835</name>
    <name evidence="5" type="ORF">AAH24_03295</name>
    <name evidence="2" type="ORF">BVH53_01490</name>
    <name evidence="3" type="ORF">CX802_04480</name>
</gene>
<evidence type="ECO:0000313" key="6">
    <source>
        <dbReference type="Proteomes" id="UP000535509"/>
    </source>
</evidence>
<sequence length="105" mass="12632">MITVFVEDFKFKTIIGLLAFERVKRQKIRVDMGFKADEFIDYAFVCEHTRNEFEKMKFKKVEEALQYFKNNFKEIFPSLEYFYMKISKVKIISNATVGAKIEQLY</sequence>
<dbReference type="OMA" id="LDYMEIQ"/>
<evidence type="ECO:0000313" key="2">
    <source>
        <dbReference type="EMBL" id="EAI5407384.1"/>
    </source>
</evidence>
<name>A0A5L8JXF0_CAMFE</name>
<dbReference type="EMBL" id="AABQDW010000002">
    <property type="protein sequence ID" value="EAI5407384.1"/>
    <property type="molecule type" value="Genomic_DNA"/>
</dbReference>
<dbReference type="AlphaFoldDB" id="A0A5L8JXF0"/>
<dbReference type="EMBL" id="AABTCC010000010">
    <property type="protein sequence ID" value="EAI8859101.1"/>
    <property type="molecule type" value="Genomic_DNA"/>
</dbReference>
<dbReference type="Gene3D" id="3.30.1130.10">
    <property type="match status" value="1"/>
</dbReference>
<dbReference type="InterPro" id="IPR006157">
    <property type="entry name" value="FolB_dom"/>
</dbReference>
<evidence type="ECO:0000259" key="1">
    <source>
        <dbReference type="SMART" id="SM00905"/>
    </source>
</evidence>
<protein>
    <submittedName>
        <fullName evidence="5">Dihydroneopterin aldolase</fullName>
    </submittedName>
</protein>
<feature type="domain" description="Dihydroneopterin aldolase/epimerase" evidence="1">
    <location>
        <begin position="4"/>
        <end position="103"/>
    </location>
</feature>
<dbReference type="GO" id="GO:0004150">
    <property type="term" value="F:dihydroneopterin aldolase activity"/>
    <property type="evidence" value="ECO:0007669"/>
    <property type="project" value="InterPro"/>
</dbReference>
<dbReference type="InterPro" id="IPR043133">
    <property type="entry name" value="GTP-CH-I_C/QueF"/>
</dbReference>
<reference evidence="5 7" key="1">
    <citation type="submission" date="2018-05" db="EMBL/GenBank/DDBJ databases">
        <authorList>
            <consortium name="PulseNet: The National Subtyping Network for Foodborne Disease Surveillance"/>
            <person name="Tarr C.L."/>
            <person name="Trees E."/>
            <person name="Katz L.S."/>
            <person name="Carleton-Romer H.A."/>
            <person name="Stroika S."/>
            <person name="Kucerova Z."/>
            <person name="Roache K.F."/>
            <person name="Sabol A.L."/>
            <person name="Besser J."/>
            <person name="Gerner-Smidt P."/>
        </authorList>
    </citation>
    <scope>NUCLEOTIDE SEQUENCE</scope>
    <source>
        <strain evidence="4">2014D-0197</strain>
        <strain evidence="2 7">2016D-0221</strain>
        <strain evidence="5">D4313</strain>
        <strain evidence="3 6">PNUSAC001503</strain>
    </source>
</reference>
<evidence type="ECO:0000313" key="3">
    <source>
        <dbReference type="EMBL" id="EAI8859101.1"/>
    </source>
</evidence>
<dbReference type="SUPFAM" id="SSF55620">
    <property type="entry name" value="Tetrahydrobiopterin biosynthesis enzymes-like"/>
    <property type="match status" value="1"/>
</dbReference>
<dbReference type="GO" id="GO:0006760">
    <property type="term" value="P:folic acid-containing compound metabolic process"/>
    <property type="evidence" value="ECO:0007669"/>
    <property type="project" value="InterPro"/>
</dbReference>
<evidence type="ECO:0000313" key="7">
    <source>
        <dbReference type="Proteomes" id="UP000557842"/>
    </source>
</evidence>
<evidence type="ECO:0000313" key="4">
    <source>
        <dbReference type="EMBL" id="EAK0452784.1"/>
    </source>
</evidence>
<keyword evidence="6" id="KW-1185">Reference proteome</keyword>
<accession>A0A5L8JXF0</accession>
<dbReference type="EMBL" id="AACCXK010000005">
    <property type="protein sequence ID" value="EAK0452784.1"/>
    <property type="molecule type" value="Genomic_DNA"/>
</dbReference>
<organism evidence="5">
    <name type="scientific">Campylobacter fetus</name>
    <dbReference type="NCBI Taxonomy" id="196"/>
    <lineage>
        <taxon>Bacteria</taxon>
        <taxon>Pseudomonadati</taxon>
        <taxon>Campylobacterota</taxon>
        <taxon>Epsilonproteobacteria</taxon>
        <taxon>Campylobacterales</taxon>
        <taxon>Campylobacteraceae</taxon>
        <taxon>Campylobacter</taxon>
    </lineage>
</organism>
<dbReference type="GeneID" id="61064085"/>